<dbReference type="GO" id="GO:0005524">
    <property type="term" value="F:ATP binding"/>
    <property type="evidence" value="ECO:0007669"/>
    <property type="project" value="UniProtKB-KW"/>
</dbReference>
<feature type="compositionally biased region" description="Basic residues" evidence="4">
    <location>
        <begin position="1136"/>
        <end position="1145"/>
    </location>
</feature>
<dbReference type="InterPro" id="IPR050628">
    <property type="entry name" value="SNF2_RAD54_helicase_TF"/>
</dbReference>
<dbReference type="InterPro" id="IPR027417">
    <property type="entry name" value="P-loop_NTPase"/>
</dbReference>
<sequence length="1292" mass="144988">MCETTRKLNPVSAIRRVLVYTSRDPSAWQCIGPGNHTAGSMFFQQYHDNRSLSEIFQDLPSPVLPPGPVRLPDTDPDRLLCEALTWPAPPGMRSALFPYQRRTVWRMLSQEMQPGTWTDPRYVQMESMDDERAWYLNPYTCQLRYYNDVIYDRVKGGILCEEMGSGKTCMCIAVCLATKGRIVPPPDTPQSSMALTKDSMTWTGVSAQLPYHNLDRREYPWEGEAVPQNVFPSLRQVAQYVASTSFVGLHSTATRLRPQADSTRLKNFKRVMDRFALEAELAEQEQPGSTLPFYLETEAEGSRRPTRNASKDLRPAKRIWLSSVTLILVPSMIFQQWNSEFLKHCNDDALRILSIPTRPVEDLPIAETLVRHYDVLLMTHERFAAESMPTSGRRSPLLDIRFQRLIIDEGHVANTDGSRLKELGLRLNVESRWIVTGTPTRNIKGLQMGSSKHKTQLPTGADVIQSRLEMLLSGDASLSQPLNPWSRSRDGEDLRKLGNMFEFLKVPPFIGQDADWNDAVVRPLLKPHCPEFGAVQRLLRCLEGVMIRHRAEDIEQDVPLPELKQELVVLDMTEHCALTHNAVLAQIAINAIDSERKDQDYLFHPKNRASLGVVISNLSQSLFWHTDNETDYAERVRTATKSLATAQKRGASAEDIDLIEQSIEHLCRARDHNEWSTVMDRMWLPYEVERLPASMHTWIRAPTLLRTDGTCLLEPERMSHIRGFAGLHQRDMQDNNLDGLAELGNVYNLFDEELSQYVENLKEFRESRQKIKPKARSSSPTEGEVGQTAPVMAVQTSSTTVTSPSKASKTKGRRKKEPPPPVLVDPRYEAFRKSYPRDVHNAGFLSEVPLAQTRIGRSLSNKVNYILSDVLQHSPNEKIIIFSSSSLSLSHLTEGLELYRVRFLHFHNALSVKDRENTIKTFETSEAYRVLLMELKHGARGLNLVSASRVYFCEPVWRADEESQAIKRCHRIGQTRDVIVKTVVIRGTAEEEAVRVRNAHPNHQTRQMVDDVSIKQFVEHPQFLNGSSMEWPSLSTTLLRASRGDELSGPRSPTAAFSPISPKQLKKRVRMDDDPSGPVSEPSEHGASPRKKQKKARFGDTVPDAVSGPHEGPTTPPPDAGVRFADAAPSTPIRSKPPKSARKTKITSISDLTPPPSVGRTEDTDWVPQGALQSPLRIKIKIGNRTKQQSTSAAIAAASIPLLSTPEGQPPSPESSPPPLTPSTDSGFGVPGSSVYTPTPLKSAFKRPRVEDDTGDTPEGSVPKRMRFEGPIIVTLDDEIDDEVDELMEDAL</sequence>
<feature type="compositionally biased region" description="Pro residues" evidence="4">
    <location>
        <begin position="1208"/>
        <end position="1221"/>
    </location>
</feature>
<feature type="compositionally biased region" description="Low complexity" evidence="4">
    <location>
        <begin position="1192"/>
        <end position="1207"/>
    </location>
</feature>
<feature type="region of interest" description="Disordered" evidence="4">
    <location>
        <begin position="1042"/>
        <end position="1170"/>
    </location>
</feature>
<feature type="region of interest" description="Disordered" evidence="4">
    <location>
        <begin position="1183"/>
        <end position="1266"/>
    </location>
</feature>
<accession>A0A167RMT0</accession>
<dbReference type="PROSITE" id="PS51194">
    <property type="entry name" value="HELICASE_CTER"/>
    <property type="match status" value="1"/>
</dbReference>
<evidence type="ECO:0000313" key="6">
    <source>
        <dbReference type="EMBL" id="KZP01082.1"/>
    </source>
</evidence>
<keyword evidence="3" id="KW-0067">ATP-binding</keyword>
<dbReference type="Pfam" id="PF00271">
    <property type="entry name" value="Helicase_C"/>
    <property type="match status" value="1"/>
</dbReference>
<keyword evidence="1" id="KW-0547">Nucleotide-binding</keyword>
<protein>
    <recommendedName>
        <fullName evidence="5">Helicase C-terminal domain-containing protein</fullName>
    </recommendedName>
</protein>
<organism evidence="6 7">
    <name type="scientific">Calocera viscosa (strain TUFC12733)</name>
    <dbReference type="NCBI Taxonomy" id="1330018"/>
    <lineage>
        <taxon>Eukaryota</taxon>
        <taxon>Fungi</taxon>
        <taxon>Dikarya</taxon>
        <taxon>Basidiomycota</taxon>
        <taxon>Agaricomycotina</taxon>
        <taxon>Dacrymycetes</taxon>
        <taxon>Dacrymycetales</taxon>
        <taxon>Dacrymycetaceae</taxon>
        <taxon>Calocera</taxon>
    </lineage>
</organism>
<evidence type="ECO:0000256" key="2">
    <source>
        <dbReference type="ARBA" id="ARBA00022801"/>
    </source>
</evidence>
<feature type="domain" description="Helicase C-terminal" evidence="5">
    <location>
        <begin position="858"/>
        <end position="1025"/>
    </location>
</feature>
<dbReference type="InterPro" id="IPR001650">
    <property type="entry name" value="Helicase_C-like"/>
</dbReference>
<dbReference type="GO" id="GO:0005634">
    <property type="term" value="C:nucleus"/>
    <property type="evidence" value="ECO:0007669"/>
    <property type="project" value="TreeGrafter"/>
</dbReference>
<reference evidence="6 7" key="1">
    <citation type="journal article" date="2016" name="Mol. Biol. Evol.">
        <title>Comparative Genomics of Early-Diverging Mushroom-Forming Fungi Provides Insights into the Origins of Lignocellulose Decay Capabilities.</title>
        <authorList>
            <person name="Nagy L.G."/>
            <person name="Riley R."/>
            <person name="Tritt A."/>
            <person name="Adam C."/>
            <person name="Daum C."/>
            <person name="Floudas D."/>
            <person name="Sun H."/>
            <person name="Yadav J.S."/>
            <person name="Pangilinan J."/>
            <person name="Larsson K.H."/>
            <person name="Matsuura K."/>
            <person name="Barry K."/>
            <person name="Labutti K."/>
            <person name="Kuo R."/>
            <person name="Ohm R.A."/>
            <person name="Bhattacharya S.S."/>
            <person name="Shirouzu T."/>
            <person name="Yoshinaga Y."/>
            <person name="Martin F.M."/>
            <person name="Grigoriev I.V."/>
            <person name="Hibbett D.S."/>
        </authorList>
    </citation>
    <scope>NUCLEOTIDE SEQUENCE [LARGE SCALE GENOMIC DNA]</scope>
    <source>
        <strain evidence="6 7">TUFC12733</strain>
    </source>
</reference>
<dbReference type="CDD" id="cd18793">
    <property type="entry name" value="SF2_C_SNF"/>
    <property type="match status" value="1"/>
</dbReference>
<gene>
    <name evidence="6" type="ORF">CALVIDRAFT_508642</name>
</gene>
<feature type="region of interest" description="Disordered" evidence="4">
    <location>
        <begin position="767"/>
        <end position="825"/>
    </location>
</feature>
<evidence type="ECO:0000256" key="1">
    <source>
        <dbReference type="ARBA" id="ARBA00022741"/>
    </source>
</evidence>
<keyword evidence="2" id="KW-0378">Hydrolase</keyword>
<dbReference type="GO" id="GO:0006281">
    <property type="term" value="P:DNA repair"/>
    <property type="evidence" value="ECO:0007669"/>
    <property type="project" value="TreeGrafter"/>
</dbReference>
<dbReference type="PANTHER" id="PTHR45626">
    <property type="entry name" value="TRANSCRIPTION TERMINATION FACTOR 2-RELATED"/>
    <property type="match status" value="1"/>
</dbReference>
<name>A0A167RMT0_CALVF</name>
<dbReference type="Gene3D" id="3.40.50.10810">
    <property type="entry name" value="Tandem AAA-ATPase domain"/>
    <property type="match status" value="1"/>
</dbReference>
<evidence type="ECO:0000256" key="3">
    <source>
        <dbReference type="ARBA" id="ARBA00022840"/>
    </source>
</evidence>
<evidence type="ECO:0000313" key="7">
    <source>
        <dbReference type="Proteomes" id="UP000076738"/>
    </source>
</evidence>
<evidence type="ECO:0000259" key="5">
    <source>
        <dbReference type="PROSITE" id="PS51194"/>
    </source>
</evidence>
<proteinExistence type="predicted"/>
<dbReference type="SMART" id="SM00487">
    <property type="entry name" value="DEXDc"/>
    <property type="match status" value="1"/>
</dbReference>
<dbReference type="OrthoDB" id="2801544at2759"/>
<dbReference type="InterPro" id="IPR038718">
    <property type="entry name" value="SNF2-like_sf"/>
</dbReference>
<dbReference type="Gene3D" id="3.40.50.300">
    <property type="entry name" value="P-loop containing nucleotide triphosphate hydrolases"/>
    <property type="match status" value="1"/>
</dbReference>
<dbReference type="PANTHER" id="PTHR45626:SF51">
    <property type="entry name" value="SNF2-RELATED DOMAIN-CONTAINING PROTEIN"/>
    <property type="match status" value="1"/>
</dbReference>
<dbReference type="GO" id="GO:0008094">
    <property type="term" value="F:ATP-dependent activity, acting on DNA"/>
    <property type="evidence" value="ECO:0007669"/>
    <property type="project" value="TreeGrafter"/>
</dbReference>
<keyword evidence="7" id="KW-1185">Reference proteome</keyword>
<dbReference type="SUPFAM" id="SSF52540">
    <property type="entry name" value="P-loop containing nucleoside triphosphate hydrolases"/>
    <property type="match status" value="2"/>
</dbReference>
<dbReference type="EMBL" id="KV417267">
    <property type="protein sequence ID" value="KZP01082.1"/>
    <property type="molecule type" value="Genomic_DNA"/>
</dbReference>
<dbReference type="SMART" id="SM00490">
    <property type="entry name" value="HELICc"/>
    <property type="match status" value="1"/>
</dbReference>
<dbReference type="Pfam" id="PF00176">
    <property type="entry name" value="SNF2-rel_dom"/>
    <property type="match status" value="1"/>
</dbReference>
<evidence type="ECO:0000256" key="4">
    <source>
        <dbReference type="SAM" id="MobiDB-lite"/>
    </source>
</evidence>
<dbReference type="InterPro" id="IPR049730">
    <property type="entry name" value="SNF2/RAD54-like_C"/>
</dbReference>
<dbReference type="InterPro" id="IPR000330">
    <property type="entry name" value="SNF2_N"/>
</dbReference>
<dbReference type="GO" id="GO:0016787">
    <property type="term" value="F:hydrolase activity"/>
    <property type="evidence" value="ECO:0007669"/>
    <property type="project" value="UniProtKB-KW"/>
</dbReference>
<feature type="compositionally biased region" description="Low complexity" evidence="4">
    <location>
        <begin position="796"/>
        <end position="807"/>
    </location>
</feature>
<dbReference type="Proteomes" id="UP000076738">
    <property type="component" value="Unassembled WGS sequence"/>
</dbReference>
<dbReference type="InterPro" id="IPR014001">
    <property type="entry name" value="Helicase_ATP-bd"/>
</dbReference>
<dbReference type="STRING" id="1330018.A0A167RMT0"/>